<keyword evidence="10" id="KW-0934">Plastid</keyword>
<dbReference type="GO" id="GO:0019843">
    <property type="term" value="F:rRNA binding"/>
    <property type="evidence" value="ECO:0007669"/>
    <property type="project" value="UniProtKB-UniRule"/>
</dbReference>
<reference evidence="10" key="1">
    <citation type="submission" date="2023-11" db="EMBL/GenBank/DDBJ databases">
        <authorList>
            <person name="Liu Y."/>
        </authorList>
    </citation>
    <scope>NUCLEOTIDE SEQUENCE</scope>
</reference>
<dbReference type="Pfam" id="PF00453">
    <property type="entry name" value="Ribosomal_L20"/>
    <property type="match status" value="1"/>
</dbReference>
<geneLocation type="chloroplast" evidence="10"/>
<keyword evidence="10" id="KW-0150">Chloroplast</keyword>
<dbReference type="CDD" id="cd07026">
    <property type="entry name" value="Ribosomal_L20"/>
    <property type="match status" value="1"/>
</dbReference>
<evidence type="ECO:0000256" key="3">
    <source>
        <dbReference type="ARBA" id="ARBA00022884"/>
    </source>
</evidence>
<keyword evidence="4 7" id="KW-0689">Ribosomal protein</keyword>
<dbReference type="NCBIfam" id="TIGR01032">
    <property type="entry name" value="rplT_bact"/>
    <property type="match status" value="1"/>
</dbReference>
<evidence type="ECO:0000256" key="1">
    <source>
        <dbReference type="ARBA" id="ARBA00007698"/>
    </source>
</evidence>
<dbReference type="AlphaFoldDB" id="A0AAU0UHH0"/>
<comment type="subcellular location">
    <subcellularLocation>
        <location evidence="7">Plastid</location>
        <location evidence="7">Chloroplast</location>
    </subcellularLocation>
</comment>
<comment type="function">
    <text evidence="7 9">Binds directly to 23S ribosomal RNA and is necessary for the in vitro assembly process of the 50S ribosomal subunit. It is not involved in the protein synthesizing functions of that subunit.</text>
</comment>
<dbReference type="GO" id="GO:0003735">
    <property type="term" value="F:structural constituent of ribosome"/>
    <property type="evidence" value="ECO:0007669"/>
    <property type="project" value="InterPro"/>
</dbReference>
<dbReference type="EMBL" id="OR858607">
    <property type="protein sequence ID" value="WQA10889.2"/>
    <property type="molecule type" value="Genomic_DNA"/>
</dbReference>
<comment type="similarity">
    <text evidence="1 7 8">Belongs to the bacterial ribosomal protein bL20 family.</text>
</comment>
<proteinExistence type="inferred from homology"/>
<evidence type="ECO:0000256" key="2">
    <source>
        <dbReference type="ARBA" id="ARBA00022730"/>
    </source>
</evidence>
<name>A0AAU0UHH0_9VIRI</name>
<dbReference type="InterPro" id="IPR005813">
    <property type="entry name" value="Ribosomal_bL20"/>
</dbReference>
<keyword evidence="3 7" id="KW-0694">RNA-binding</keyword>
<dbReference type="GO" id="GO:0000027">
    <property type="term" value="P:ribosomal large subunit assembly"/>
    <property type="evidence" value="ECO:0007669"/>
    <property type="project" value="UniProtKB-UniRule"/>
</dbReference>
<organism evidence="10">
    <name type="scientific">Streptosarcina moshanensis</name>
    <dbReference type="NCBI Taxonomy" id="3096259"/>
    <lineage>
        <taxon>Eukaryota</taxon>
        <taxon>Viridiplantae</taxon>
        <taxon>Streptophyta</taxon>
        <taxon>Klebsormidiophyceae</taxon>
        <taxon>Hormidiellales</taxon>
        <taxon>Hormidiellaceae</taxon>
        <taxon>Streptosarcina</taxon>
    </lineage>
</organism>
<dbReference type="SUPFAM" id="SSF74731">
    <property type="entry name" value="Ribosomal protein L20"/>
    <property type="match status" value="1"/>
</dbReference>
<dbReference type="InterPro" id="IPR035566">
    <property type="entry name" value="Ribosomal_protein_bL20_C"/>
</dbReference>
<evidence type="ECO:0000256" key="6">
    <source>
        <dbReference type="ARBA" id="ARBA00035295"/>
    </source>
</evidence>
<dbReference type="GO" id="GO:0009507">
    <property type="term" value="C:chloroplast"/>
    <property type="evidence" value="ECO:0007669"/>
    <property type="project" value="UniProtKB-SubCell"/>
</dbReference>
<dbReference type="HAMAP" id="MF_00382">
    <property type="entry name" value="Ribosomal_bL20"/>
    <property type="match status" value="1"/>
</dbReference>
<evidence type="ECO:0000256" key="4">
    <source>
        <dbReference type="ARBA" id="ARBA00022980"/>
    </source>
</evidence>
<dbReference type="Gene3D" id="1.10.1900.20">
    <property type="entry name" value="Ribosomal protein L20"/>
    <property type="match status" value="1"/>
</dbReference>
<dbReference type="GO" id="GO:1990904">
    <property type="term" value="C:ribonucleoprotein complex"/>
    <property type="evidence" value="ECO:0007669"/>
    <property type="project" value="UniProtKB-KW"/>
</dbReference>
<dbReference type="GO" id="GO:0005840">
    <property type="term" value="C:ribosome"/>
    <property type="evidence" value="ECO:0007669"/>
    <property type="project" value="UniProtKB-KW"/>
</dbReference>
<evidence type="ECO:0000256" key="7">
    <source>
        <dbReference type="HAMAP-Rule" id="MF_00382"/>
    </source>
</evidence>
<sequence length="117" mass="13125">MTRVKRGSVARKRRKQVLEITKGAQGARSTLFRTANQQAITTLANSHRDAGRRKRDLRSLWILRINAAIRGQGTQYNVLLHKLRAKHIGLNRKMLAQMCVLDETGFSSLVSTASSLV</sequence>
<dbReference type="PROSITE" id="PS00937">
    <property type="entry name" value="RIBOSOMAL_L20"/>
    <property type="match status" value="1"/>
</dbReference>
<keyword evidence="5 7" id="KW-0687">Ribonucleoprotein</keyword>
<dbReference type="GO" id="GO:0006412">
    <property type="term" value="P:translation"/>
    <property type="evidence" value="ECO:0007669"/>
    <property type="project" value="InterPro"/>
</dbReference>
<evidence type="ECO:0000313" key="10">
    <source>
        <dbReference type="EMBL" id="WQA10889.2"/>
    </source>
</evidence>
<accession>A0AAU0UHH0</accession>
<evidence type="ECO:0000256" key="5">
    <source>
        <dbReference type="ARBA" id="ARBA00023274"/>
    </source>
</evidence>
<gene>
    <name evidence="7 10" type="primary">rpl20</name>
</gene>
<evidence type="ECO:0000256" key="8">
    <source>
        <dbReference type="RuleBase" id="RU000561"/>
    </source>
</evidence>
<protein>
    <recommendedName>
        <fullName evidence="6 7">Large ribosomal subunit protein bL20c</fullName>
    </recommendedName>
</protein>
<evidence type="ECO:0000256" key="9">
    <source>
        <dbReference type="RuleBase" id="RU004311"/>
    </source>
</evidence>
<dbReference type="FunFam" id="1.10.1900.20:FF:000001">
    <property type="entry name" value="50S ribosomal protein L20"/>
    <property type="match status" value="1"/>
</dbReference>
<dbReference type="PANTHER" id="PTHR10986">
    <property type="entry name" value="39S RIBOSOMAL PROTEIN L20"/>
    <property type="match status" value="1"/>
</dbReference>
<dbReference type="PRINTS" id="PR00062">
    <property type="entry name" value="RIBOSOMALL20"/>
</dbReference>
<dbReference type="InterPro" id="IPR049946">
    <property type="entry name" value="RIBOSOMAL_L20_CS"/>
</dbReference>
<dbReference type="Gene3D" id="6.10.160.10">
    <property type="match status" value="1"/>
</dbReference>
<keyword evidence="2 7" id="KW-0699">rRNA-binding</keyword>